<dbReference type="SUPFAM" id="SSF52096">
    <property type="entry name" value="ClpP/crotonase"/>
    <property type="match status" value="1"/>
</dbReference>
<dbReference type="Proteomes" id="UP000466535">
    <property type="component" value="Unassembled WGS sequence"/>
</dbReference>
<dbReference type="EMBL" id="WUUT01000001">
    <property type="protein sequence ID" value="MXR50576.1"/>
    <property type="molecule type" value="Genomic_DNA"/>
</dbReference>
<dbReference type="Pfam" id="PF00378">
    <property type="entry name" value="ECH_1"/>
    <property type="match status" value="1"/>
</dbReference>
<gene>
    <name evidence="3" type="ORF">GRX03_02995</name>
</gene>
<dbReference type="GO" id="GO:0016853">
    <property type="term" value="F:isomerase activity"/>
    <property type="evidence" value="ECO:0007669"/>
    <property type="project" value="UniProtKB-KW"/>
</dbReference>
<keyword evidence="4" id="KW-1185">Reference proteome</keyword>
<comment type="similarity">
    <text evidence="1">Belongs to the enoyl-CoA hydratase/isomerase family.</text>
</comment>
<dbReference type="PANTHER" id="PTHR11941:SF54">
    <property type="entry name" value="ENOYL-COA HYDRATASE, MITOCHONDRIAL"/>
    <property type="match status" value="1"/>
</dbReference>
<evidence type="ECO:0000256" key="1">
    <source>
        <dbReference type="ARBA" id="ARBA00005254"/>
    </source>
</evidence>
<dbReference type="InterPro" id="IPR001753">
    <property type="entry name" value="Enoyl-CoA_hydra/iso"/>
</dbReference>
<evidence type="ECO:0000313" key="3">
    <source>
        <dbReference type="EMBL" id="MXR50576.1"/>
    </source>
</evidence>
<protein>
    <submittedName>
        <fullName evidence="3">Enoyl-CoA hydratase/isomerase family protein</fullName>
    </submittedName>
</protein>
<proteinExistence type="inferred from homology"/>
<sequence length="261" mass="28412">MDNGLARIDRDGYRGEVVIQRPEKRNAMNEDLLRDLLQAFRTLDEDDEIRAVILRGEGPVLSAGMDLEMMRGLAGESTDESVTDSLFPDVLAAIEDCSVPTIAAIHGAAPAGAFELTLPFDFRIIDSEANYGVVEVKLGTFPHGGATQRLPRLVGLAKAKEIVLTGEYVDPAEAAEAGLVREVVDPGEVVDTARELAEDLAANGPIGMRMAKRALNAAAEMPLEEGLAFERALAKETYRTDDYREGVEARLEGREPEFRNE</sequence>
<dbReference type="CDD" id="cd06558">
    <property type="entry name" value="crotonase-like"/>
    <property type="match status" value="1"/>
</dbReference>
<dbReference type="FunFam" id="1.10.12.10:FF:000001">
    <property type="entry name" value="Probable enoyl-CoA hydratase, mitochondrial"/>
    <property type="match status" value="1"/>
</dbReference>
<dbReference type="GO" id="GO:0006635">
    <property type="term" value="P:fatty acid beta-oxidation"/>
    <property type="evidence" value="ECO:0007669"/>
    <property type="project" value="TreeGrafter"/>
</dbReference>
<accession>A0A6B0T2Z4</accession>
<dbReference type="InterPro" id="IPR014748">
    <property type="entry name" value="Enoyl-CoA_hydra_C"/>
</dbReference>
<name>A0A6B0T2Z4_9EURY</name>
<dbReference type="Gene3D" id="1.10.12.10">
    <property type="entry name" value="Lyase 2-enoyl-coa Hydratase, Chain A, domain 2"/>
    <property type="match status" value="1"/>
</dbReference>
<dbReference type="PANTHER" id="PTHR11941">
    <property type="entry name" value="ENOYL-COA HYDRATASE-RELATED"/>
    <property type="match status" value="1"/>
</dbReference>
<comment type="caution">
    <text evidence="3">The sequence shown here is derived from an EMBL/GenBank/DDBJ whole genome shotgun (WGS) entry which is preliminary data.</text>
</comment>
<evidence type="ECO:0000256" key="2">
    <source>
        <dbReference type="ARBA" id="ARBA00023239"/>
    </source>
</evidence>
<keyword evidence="2" id="KW-0456">Lyase</keyword>
<dbReference type="InterPro" id="IPR029045">
    <property type="entry name" value="ClpP/crotonase-like_dom_sf"/>
</dbReference>
<evidence type="ECO:0000313" key="4">
    <source>
        <dbReference type="Proteomes" id="UP000466535"/>
    </source>
</evidence>
<reference evidence="3 4" key="1">
    <citation type="submission" date="2019-12" db="EMBL/GenBank/DDBJ databases">
        <title>Isolation and characterization of three novel carbon monoxide-oxidizing members of Halobacteria from salione crusts and soils.</title>
        <authorList>
            <person name="Myers M.R."/>
            <person name="King G.M."/>
        </authorList>
    </citation>
    <scope>NUCLEOTIDE SEQUENCE [LARGE SCALE GENOMIC DNA]</scope>
    <source>
        <strain evidence="3 4">WSH3</strain>
    </source>
</reference>
<organism evidence="3 4">
    <name type="scientific">Halovenus carboxidivorans</name>
    <dbReference type="NCBI Taxonomy" id="2692199"/>
    <lineage>
        <taxon>Archaea</taxon>
        <taxon>Methanobacteriati</taxon>
        <taxon>Methanobacteriota</taxon>
        <taxon>Stenosarchaea group</taxon>
        <taxon>Halobacteria</taxon>
        <taxon>Halobacteriales</taxon>
        <taxon>Haloarculaceae</taxon>
        <taxon>Halovenus</taxon>
    </lineage>
</organism>
<dbReference type="AlphaFoldDB" id="A0A6B0T2Z4"/>
<dbReference type="Gene3D" id="3.90.226.10">
    <property type="entry name" value="2-enoyl-CoA Hydratase, Chain A, domain 1"/>
    <property type="match status" value="1"/>
</dbReference>
<dbReference type="GO" id="GO:0016836">
    <property type="term" value="F:hydro-lyase activity"/>
    <property type="evidence" value="ECO:0007669"/>
    <property type="project" value="UniProtKB-ARBA"/>
</dbReference>
<keyword evidence="3" id="KW-0413">Isomerase</keyword>